<feature type="transmembrane region" description="Helical" evidence="2">
    <location>
        <begin position="75"/>
        <end position="100"/>
    </location>
</feature>
<dbReference type="Pfam" id="PF02719">
    <property type="entry name" value="Polysacc_synt_2"/>
    <property type="match status" value="1"/>
</dbReference>
<dbReference type="InterPro" id="IPR051203">
    <property type="entry name" value="Polysaccharide_Synthase-Rel"/>
</dbReference>
<proteinExistence type="inferred from homology"/>
<keyword evidence="2" id="KW-0472">Membrane</keyword>
<dbReference type="AlphaFoldDB" id="A7NGM1"/>
<protein>
    <submittedName>
        <fullName evidence="4">Polysaccharide biosynthesis protein CapD</fullName>
    </submittedName>
</protein>
<keyword evidence="2" id="KW-0812">Transmembrane</keyword>
<dbReference type="Proteomes" id="UP000000263">
    <property type="component" value="Chromosome"/>
</dbReference>
<accession>A7NGM1</accession>
<sequence length="648" mass="71199">MARSMPAFHFYGIDALALIIAAFLGYALRLERLDLREYWGAYALFTGITLIVVPSTFAMVGVYAQYWRYASFYEFSLLAVALAFAGIMLTGLVLLMRALFPHLPVVPLSVPLIFTMPAMALTALPRLSVQARFRPSSLRHSQHSSNRVLIMGAGEAGAMIAHSLRTARRNTIIVGFVDDNPGKRGVRINGASVLGNRHDIPRLVADHHVDEVIIAMPGVPGKTIRDIVSICERAGVRAKIIPGLAELVDGRFSVNHIRDVQIEDLLRREPISTDMQAVSALIRGRRVMVTGGGGSIGSEICRHVLRYEPAELIILGHGENSVFAIHNELQQWLNNGCNESGVPRSTTLLRTVIADIRFTERIHSVFEQYRPEIVFHAAAHKHVPLMEANPVEAVTNNVLGTRNLLDASIVTGVERFVMISTDKAVNPTSIMGSSKRAAELLVHHAAKRSGRAFMAVRFGNVLGSRGSVVWTFKQQIAIGGPVTVTHPEMRRYFMTIPEAVQLVLQAAALGQGGEVFTLDMGEPVKILDLARDMIELSGLQVGRDIDIAFVGLRPGEKLYEELFLPGETYDRTGHEKIFIARHAGRLVPPDVLALIADLEEAALADDAHRTQRLLRLIVERSQATSIEMLHTDRAQARPDLRALTAGSV</sequence>
<feature type="transmembrane region" description="Helical" evidence="2">
    <location>
        <begin position="39"/>
        <end position="63"/>
    </location>
</feature>
<dbReference type="STRING" id="383372.Rcas_0484"/>
<feature type="domain" description="Polysaccharide biosynthesis protein CapD-like" evidence="3">
    <location>
        <begin position="287"/>
        <end position="581"/>
    </location>
</feature>
<evidence type="ECO:0000313" key="5">
    <source>
        <dbReference type="Proteomes" id="UP000000263"/>
    </source>
</evidence>
<dbReference type="EMBL" id="CP000804">
    <property type="protein sequence ID" value="ABU56614.1"/>
    <property type="molecule type" value="Genomic_DNA"/>
</dbReference>
<keyword evidence="2" id="KW-1133">Transmembrane helix</keyword>
<evidence type="ECO:0000313" key="4">
    <source>
        <dbReference type="EMBL" id="ABU56614.1"/>
    </source>
</evidence>
<gene>
    <name evidence="4" type="ordered locus">Rcas_0484</name>
</gene>
<dbReference type="RefSeq" id="WP_011998017.1">
    <property type="nucleotide sequence ID" value="NC_009767.1"/>
</dbReference>
<dbReference type="PANTHER" id="PTHR43318:SF1">
    <property type="entry name" value="POLYSACCHARIDE BIOSYNTHESIS PROTEIN EPSC-RELATED"/>
    <property type="match status" value="1"/>
</dbReference>
<keyword evidence="5" id="KW-1185">Reference proteome</keyword>
<dbReference type="PANTHER" id="PTHR43318">
    <property type="entry name" value="UDP-N-ACETYLGLUCOSAMINE 4,6-DEHYDRATASE"/>
    <property type="match status" value="1"/>
</dbReference>
<dbReference type="InterPro" id="IPR036291">
    <property type="entry name" value="NAD(P)-bd_dom_sf"/>
</dbReference>
<dbReference type="OrthoDB" id="9803111at2"/>
<dbReference type="eggNOG" id="COG1086">
    <property type="taxonomic scope" value="Bacteria"/>
</dbReference>
<evidence type="ECO:0000256" key="2">
    <source>
        <dbReference type="SAM" id="Phobius"/>
    </source>
</evidence>
<dbReference type="HOGENOM" id="CLU_013560_5_0_0"/>
<evidence type="ECO:0000259" key="3">
    <source>
        <dbReference type="Pfam" id="PF02719"/>
    </source>
</evidence>
<name>A7NGM1_ROSCS</name>
<comment type="similarity">
    <text evidence="1">Belongs to the polysaccharide synthase family.</text>
</comment>
<feature type="transmembrane region" description="Helical" evidence="2">
    <location>
        <begin position="7"/>
        <end position="27"/>
    </location>
</feature>
<dbReference type="Gene3D" id="3.40.50.720">
    <property type="entry name" value="NAD(P)-binding Rossmann-like Domain"/>
    <property type="match status" value="2"/>
</dbReference>
<organism evidence="4 5">
    <name type="scientific">Roseiflexus castenholzii (strain DSM 13941 / HLO8)</name>
    <dbReference type="NCBI Taxonomy" id="383372"/>
    <lineage>
        <taxon>Bacteria</taxon>
        <taxon>Bacillati</taxon>
        <taxon>Chloroflexota</taxon>
        <taxon>Chloroflexia</taxon>
        <taxon>Chloroflexales</taxon>
        <taxon>Roseiflexineae</taxon>
        <taxon>Roseiflexaceae</taxon>
        <taxon>Roseiflexus</taxon>
    </lineage>
</organism>
<feature type="transmembrane region" description="Helical" evidence="2">
    <location>
        <begin position="106"/>
        <end position="127"/>
    </location>
</feature>
<reference evidence="4 5" key="1">
    <citation type="submission" date="2007-08" db="EMBL/GenBank/DDBJ databases">
        <title>Complete sequence of Roseiflexus castenholzii DSM 13941.</title>
        <authorList>
            <consortium name="US DOE Joint Genome Institute"/>
            <person name="Copeland A."/>
            <person name="Lucas S."/>
            <person name="Lapidus A."/>
            <person name="Barry K."/>
            <person name="Glavina del Rio T."/>
            <person name="Dalin E."/>
            <person name="Tice H."/>
            <person name="Pitluck S."/>
            <person name="Thompson L.S."/>
            <person name="Brettin T."/>
            <person name="Bruce D."/>
            <person name="Detter J.C."/>
            <person name="Han C."/>
            <person name="Tapia R."/>
            <person name="Schmutz J."/>
            <person name="Larimer F."/>
            <person name="Land M."/>
            <person name="Hauser L."/>
            <person name="Kyrpides N."/>
            <person name="Mikhailova N."/>
            <person name="Bryant D.A."/>
            <person name="Hanada S."/>
            <person name="Tsukatani Y."/>
            <person name="Richardson P."/>
        </authorList>
    </citation>
    <scope>NUCLEOTIDE SEQUENCE [LARGE SCALE GENOMIC DNA]</scope>
    <source>
        <strain evidence="5">DSM 13941 / HLO8</strain>
    </source>
</reference>
<dbReference type="Pfam" id="PF13727">
    <property type="entry name" value="CoA_binding_3"/>
    <property type="match status" value="1"/>
</dbReference>
<dbReference type="InterPro" id="IPR003869">
    <property type="entry name" value="Polysac_CapD-like"/>
</dbReference>
<dbReference type="KEGG" id="rca:Rcas_0484"/>
<dbReference type="CDD" id="cd05237">
    <property type="entry name" value="UDP_invert_4-6DH_SDR_e"/>
    <property type="match status" value="1"/>
</dbReference>
<dbReference type="SUPFAM" id="SSF51735">
    <property type="entry name" value="NAD(P)-binding Rossmann-fold domains"/>
    <property type="match status" value="2"/>
</dbReference>
<evidence type="ECO:0000256" key="1">
    <source>
        <dbReference type="ARBA" id="ARBA00007430"/>
    </source>
</evidence>